<dbReference type="NCBIfam" id="NF010167">
    <property type="entry name" value="PRK13648.1"/>
    <property type="match status" value="1"/>
</dbReference>
<dbReference type="SUPFAM" id="SSF52540">
    <property type="entry name" value="P-loop containing nucleoside triphosphate hydrolases"/>
    <property type="match status" value="1"/>
</dbReference>
<reference evidence="10" key="1">
    <citation type="submission" date="2020-08" db="EMBL/GenBank/DDBJ databases">
        <title>Genome public.</title>
        <authorList>
            <person name="Liu C."/>
            <person name="Sun Q."/>
        </authorList>
    </citation>
    <scope>NUCLEOTIDE SEQUENCE</scope>
    <source>
        <strain evidence="10">NSJ-15</strain>
    </source>
</reference>
<feature type="domain" description="ABC transporter" evidence="9">
    <location>
        <begin position="10"/>
        <end position="243"/>
    </location>
</feature>
<dbReference type="CDD" id="cd03225">
    <property type="entry name" value="ABC_cobalt_CbiO_domain1"/>
    <property type="match status" value="1"/>
</dbReference>
<dbReference type="PANTHER" id="PTHR43553:SF24">
    <property type="entry name" value="ENERGY-COUPLING FACTOR TRANSPORTER ATP-BINDING PROTEIN ECFA1"/>
    <property type="match status" value="1"/>
</dbReference>
<dbReference type="NCBIfam" id="TIGR04520">
    <property type="entry name" value="ECF_ATPase_1"/>
    <property type="match status" value="1"/>
</dbReference>
<evidence type="ECO:0000256" key="7">
    <source>
        <dbReference type="ARBA" id="ARBA00022967"/>
    </source>
</evidence>
<dbReference type="PROSITE" id="PS50893">
    <property type="entry name" value="ABC_TRANSPORTER_2"/>
    <property type="match status" value="1"/>
</dbReference>
<dbReference type="GO" id="GO:0042626">
    <property type="term" value="F:ATPase-coupled transmembrane transporter activity"/>
    <property type="evidence" value="ECO:0007669"/>
    <property type="project" value="TreeGrafter"/>
</dbReference>
<dbReference type="GO" id="GO:0016887">
    <property type="term" value="F:ATP hydrolysis activity"/>
    <property type="evidence" value="ECO:0007669"/>
    <property type="project" value="InterPro"/>
</dbReference>
<evidence type="ECO:0000256" key="6">
    <source>
        <dbReference type="ARBA" id="ARBA00022840"/>
    </source>
</evidence>
<evidence type="ECO:0000256" key="3">
    <source>
        <dbReference type="ARBA" id="ARBA00022448"/>
    </source>
</evidence>
<dbReference type="InterPro" id="IPR027417">
    <property type="entry name" value="P-loop_NTPase"/>
</dbReference>
<evidence type="ECO:0000313" key="11">
    <source>
        <dbReference type="Proteomes" id="UP000632659"/>
    </source>
</evidence>
<dbReference type="InterPro" id="IPR015856">
    <property type="entry name" value="ABC_transpr_CbiO/EcfA_su"/>
</dbReference>
<keyword evidence="3" id="KW-0813">Transport</keyword>
<accession>A0A8J6P2H6</accession>
<keyword evidence="8" id="KW-0472">Membrane</keyword>
<dbReference type="AlphaFoldDB" id="A0A8J6P2H6"/>
<evidence type="ECO:0000256" key="5">
    <source>
        <dbReference type="ARBA" id="ARBA00022741"/>
    </source>
</evidence>
<dbReference type="FunFam" id="3.40.50.300:FF:000224">
    <property type="entry name" value="Energy-coupling factor transporter ATP-binding protein EcfA"/>
    <property type="match status" value="1"/>
</dbReference>
<dbReference type="Pfam" id="PF00005">
    <property type="entry name" value="ABC_tran"/>
    <property type="match status" value="1"/>
</dbReference>
<dbReference type="EMBL" id="JACRTL010000001">
    <property type="protein sequence ID" value="MBC8609798.1"/>
    <property type="molecule type" value="Genomic_DNA"/>
</dbReference>
<evidence type="ECO:0000259" key="9">
    <source>
        <dbReference type="PROSITE" id="PS50893"/>
    </source>
</evidence>
<keyword evidence="5" id="KW-0547">Nucleotide-binding</keyword>
<dbReference type="GO" id="GO:0005524">
    <property type="term" value="F:ATP binding"/>
    <property type="evidence" value="ECO:0007669"/>
    <property type="project" value="UniProtKB-KW"/>
</dbReference>
<gene>
    <name evidence="10" type="ORF">H8702_01510</name>
</gene>
<dbReference type="Proteomes" id="UP000632659">
    <property type="component" value="Unassembled WGS sequence"/>
</dbReference>
<evidence type="ECO:0000256" key="1">
    <source>
        <dbReference type="ARBA" id="ARBA00004202"/>
    </source>
</evidence>
<evidence type="ECO:0000256" key="8">
    <source>
        <dbReference type="ARBA" id="ARBA00023136"/>
    </source>
</evidence>
<keyword evidence="7" id="KW-1278">Translocase</keyword>
<keyword evidence="6" id="KW-0067">ATP-binding</keyword>
<comment type="similarity">
    <text evidence="2">Belongs to the ABC transporter superfamily.</text>
</comment>
<dbReference type="InterPro" id="IPR050095">
    <property type="entry name" value="ECF_ABC_transporter_ATP-bd"/>
</dbReference>
<dbReference type="RefSeq" id="WP_154824660.1">
    <property type="nucleotide sequence ID" value="NZ_JACRTL010000001.1"/>
</dbReference>
<dbReference type="SMART" id="SM00382">
    <property type="entry name" value="AAA"/>
    <property type="match status" value="1"/>
</dbReference>
<evidence type="ECO:0000256" key="2">
    <source>
        <dbReference type="ARBA" id="ARBA00005417"/>
    </source>
</evidence>
<keyword evidence="11" id="KW-1185">Reference proteome</keyword>
<dbReference type="PROSITE" id="PS00211">
    <property type="entry name" value="ABC_TRANSPORTER_1"/>
    <property type="match status" value="1"/>
</dbReference>
<comment type="caution">
    <text evidence="10">The sequence shown here is derived from an EMBL/GenBank/DDBJ whole genome shotgun (WGS) entry which is preliminary data.</text>
</comment>
<keyword evidence="4" id="KW-1003">Cell membrane</keyword>
<dbReference type="InterPro" id="IPR017871">
    <property type="entry name" value="ABC_transporter-like_CS"/>
</dbReference>
<proteinExistence type="inferred from homology"/>
<dbReference type="PANTHER" id="PTHR43553">
    <property type="entry name" value="HEAVY METAL TRANSPORTER"/>
    <property type="match status" value="1"/>
</dbReference>
<evidence type="ECO:0000313" key="10">
    <source>
        <dbReference type="EMBL" id="MBC8609798.1"/>
    </source>
</evidence>
<protein>
    <submittedName>
        <fullName evidence="10">Energy-coupling factor transporter ATPase</fullName>
    </submittedName>
</protein>
<sequence>MKELISTEHLHFEYVRAEEENVLVLNDINISIHEGEFVAVLGHNGSGKSTLAKHFNAVLLPTGGKVLVDGIDTAQPDRVFDIRQRIGMVFQNPDNQIVATIVEEDVAFALENLGIEPAEIRKRVDDALKKVDMYEFKEHAPHQLSGGQKQRVAIAGIIAMRPECIVLDEPTAMLDPKGRREVLNTVMELNREHSTTIALITHYMDEAVHADRIIVVDHGDVVMTGTPREIFSQVDKMKELGLDVPQVTELCHRLKQEGLPVPDDVITEEECTAVLKQLLQ</sequence>
<organism evidence="10 11">
    <name type="scientific">Massiliimalia timonensis</name>
    <dbReference type="NCBI Taxonomy" id="1987501"/>
    <lineage>
        <taxon>Bacteria</taxon>
        <taxon>Bacillati</taxon>
        <taxon>Bacillota</taxon>
        <taxon>Clostridia</taxon>
        <taxon>Eubacteriales</taxon>
        <taxon>Oscillospiraceae</taxon>
        <taxon>Massiliimalia</taxon>
    </lineage>
</organism>
<name>A0A8J6P2H6_9FIRM</name>
<dbReference type="InterPro" id="IPR003439">
    <property type="entry name" value="ABC_transporter-like_ATP-bd"/>
</dbReference>
<evidence type="ECO:0000256" key="4">
    <source>
        <dbReference type="ARBA" id="ARBA00022475"/>
    </source>
</evidence>
<dbReference type="InterPro" id="IPR003593">
    <property type="entry name" value="AAA+_ATPase"/>
</dbReference>
<dbReference type="GO" id="GO:0043190">
    <property type="term" value="C:ATP-binding cassette (ABC) transporter complex"/>
    <property type="evidence" value="ECO:0007669"/>
    <property type="project" value="TreeGrafter"/>
</dbReference>
<dbReference type="InterPro" id="IPR030947">
    <property type="entry name" value="EcfA_1"/>
</dbReference>
<dbReference type="Gene3D" id="3.40.50.300">
    <property type="entry name" value="P-loop containing nucleotide triphosphate hydrolases"/>
    <property type="match status" value="1"/>
</dbReference>
<comment type="subcellular location">
    <subcellularLocation>
        <location evidence="1">Cell membrane</location>
        <topology evidence="1">Peripheral membrane protein</topology>
    </subcellularLocation>
</comment>